<keyword evidence="2" id="KW-0812">Transmembrane</keyword>
<dbReference type="GO" id="GO:0005886">
    <property type="term" value="C:plasma membrane"/>
    <property type="evidence" value="ECO:0007669"/>
    <property type="project" value="TreeGrafter"/>
</dbReference>
<protein>
    <submittedName>
        <fullName evidence="4">Saccharopine dehydrogenase</fullName>
    </submittedName>
</protein>
<evidence type="ECO:0000256" key="2">
    <source>
        <dbReference type="SAM" id="Phobius"/>
    </source>
</evidence>
<dbReference type="InterPro" id="IPR051276">
    <property type="entry name" value="Saccharopine_DH-like_oxidrdct"/>
</dbReference>
<dbReference type="Proteomes" id="UP000242146">
    <property type="component" value="Unassembled WGS sequence"/>
</dbReference>
<gene>
    <name evidence="4" type="ORF">DM01DRAFT_1332778</name>
</gene>
<dbReference type="STRING" id="101127.A0A1X2GUF6"/>
<dbReference type="InterPro" id="IPR005097">
    <property type="entry name" value="Sacchrp_dh_NADP-bd"/>
</dbReference>
<dbReference type="EMBL" id="MCGT01000004">
    <property type="protein sequence ID" value="ORX60648.1"/>
    <property type="molecule type" value="Genomic_DNA"/>
</dbReference>
<dbReference type="PANTHER" id="PTHR12286:SF5">
    <property type="entry name" value="SACCHAROPINE DEHYDROGENASE-LIKE OXIDOREDUCTASE"/>
    <property type="match status" value="1"/>
</dbReference>
<dbReference type="Gene3D" id="3.40.50.720">
    <property type="entry name" value="NAD(P)-binding Rossmann-like Domain"/>
    <property type="match status" value="1"/>
</dbReference>
<proteinExistence type="inferred from homology"/>
<sequence length="442" mass="49269">MSKLYDLTIFGATGLTGKYIVKHVYELASAQPDMFPSEFAWAIAGRATGKLQAIVDELEPMFPSCKIPRPAILVANIVRREQLDHMAESSKVLINAVGPYRFTGEYVVRSCVEKQCHYVDVTGEPEFVERMQRTYHHQAAKRKTTIVHSCGFDSVPTDMGVLMVKRLYQAKGWTPTQVEMFFRLRTGPAGLRGGYATYESAVHGFGSVELLREIRKVSELTQLPRPAGPKLKFHKRLSKDKQLGYHVPFVFADPSIVRLSQQLFLTGYANCDDKLTSGSATMPPTVQFAAYSLLPSLWIALLYFIYGFVFNFLAASPWGRQLLLAYPETFSAGVFSRDHPSQEQLDQTSFEITLRSKGFQTLTMPSDAAHQDLNAGLTAVVHGPEPGYVATPRIIVQCALTLLSNNDNGRIPVGVLTPSAAFWNTNLIDRLQEVGITFEERC</sequence>
<evidence type="ECO:0000259" key="3">
    <source>
        <dbReference type="Pfam" id="PF03435"/>
    </source>
</evidence>
<dbReference type="SUPFAM" id="SSF51735">
    <property type="entry name" value="NAD(P)-binding Rossmann-fold domains"/>
    <property type="match status" value="1"/>
</dbReference>
<keyword evidence="2" id="KW-0472">Membrane</keyword>
<keyword evidence="5" id="KW-1185">Reference proteome</keyword>
<feature type="domain" description="Saccharopine dehydrogenase NADP binding" evidence="3">
    <location>
        <begin position="9"/>
        <end position="147"/>
    </location>
</feature>
<reference evidence="4 5" key="1">
    <citation type="submission" date="2016-07" db="EMBL/GenBank/DDBJ databases">
        <title>Pervasive Adenine N6-methylation of Active Genes in Fungi.</title>
        <authorList>
            <consortium name="DOE Joint Genome Institute"/>
            <person name="Mondo S.J."/>
            <person name="Dannebaum R.O."/>
            <person name="Kuo R.C."/>
            <person name="Labutti K."/>
            <person name="Haridas S."/>
            <person name="Kuo A."/>
            <person name="Salamov A."/>
            <person name="Ahrendt S.R."/>
            <person name="Lipzen A."/>
            <person name="Sullivan W."/>
            <person name="Andreopoulos W.B."/>
            <person name="Clum A."/>
            <person name="Lindquist E."/>
            <person name="Daum C."/>
            <person name="Ramamoorthy G.K."/>
            <person name="Gryganskyi A."/>
            <person name="Culley D."/>
            <person name="Magnuson J.K."/>
            <person name="James T.Y."/>
            <person name="O'Malley M.A."/>
            <person name="Stajich J.E."/>
            <person name="Spatafora J.W."/>
            <person name="Visel A."/>
            <person name="Grigoriev I.V."/>
        </authorList>
    </citation>
    <scope>NUCLEOTIDE SEQUENCE [LARGE SCALE GENOMIC DNA]</scope>
    <source>
        <strain evidence="4 5">NRRL 3301</strain>
    </source>
</reference>
<organism evidence="4 5">
    <name type="scientific">Hesseltinella vesiculosa</name>
    <dbReference type="NCBI Taxonomy" id="101127"/>
    <lineage>
        <taxon>Eukaryota</taxon>
        <taxon>Fungi</taxon>
        <taxon>Fungi incertae sedis</taxon>
        <taxon>Mucoromycota</taxon>
        <taxon>Mucoromycotina</taxon>
        <taxon>Mucoromycetes</taxon>
        <taxon>Mucorales</taxon>
        <taxon>Cunninghamellaceae</taxon>
        <taxon>Hesseltinella</taxon>
    </lineage>
</organism>
<dbReference type="OrthoDB" id="10268090at2759"/>
<evidence type="ECO:0000256" key="1">
    <source>
        <dbReference type="ARBA" id="ARBA00038048"/>
    </source>
</evidence>
<dbReference type="AlphaFoldDB" id="A0A1X2GUF6"/>
<evidence type="ECO:0000313" key="5">
    <source>
        <dbReference type="Proteomes" id="UP000242146"/>
    </source>
</evidence>
<name>A0A1X2GUF6_9FUNG</name>
<dbReference type="InterPro" id="IPR036291">
    <property type="entry name" value="NAD(P)-bd_dom_sf"/>
</dbReference>
<comment type="similarity">
    <text evidence="1">Belongs to the saccharopine dehydrogenase family.</text>
</comment>
<accession>A0A1X2GUF6</accession>
<keyword evidence="2" id="KW-1133">Transmembrane helix</keyword>
<dbReference type="Pfam" id="PF03435">
    <property type="entry name" value="Sacchrp_dh_NADP"/>
    <property type="match status" value="1"/>
</dbReference>
<dbReference type="PANTHER" id="PTHR12286">
    <property type="entry name" value="SACCHAROPINE DEHYDROGENASE-LIKE OXIDOREDUCTASE"/>
    <property type="match status" value="1"/>
</dbReference>
<dbReference type="GO" id="GO:0005739">
    <property type="term" value="C:mitochondrion"/>
    <property type="evidence" value="ECO:0007669"/>
    <property type="project" value="TreeGrafter"/>
</dbReference>
<dbReference type="GO" id="GO:0005811">
    <property type="term" value="C:lipid droplet"/>
    <property type="evidence" value="ECO:0007669"/>
    <property type="project" value="TreeGrafter"/>
</dbReference>
<comment type="caution">
    <text evidence="4">The sequence shown here is derived from an EMBL/GenBank/DDBJ whole genome shotgun (WGS) entry which is preliminary data.</text>
</comment>
<evidence type="ECO:0000313" key="4">
    <source>
        <dbReference type="EMBL" id="ORX60648.1"/>
    </source>
</evidence>
<dbReference type="GO" id="GO:0009247">
    <property type="term" value="P:glycolipid biosynthetic process"/>
    <property type="evidence" value="ECO:0007669"/>
    <property type="project" value="TreeGrafter"/>
</dbReference>
<feature type="transmembrane region" description="Helical" evidence="2">
    <location>
        <begin position="288"/>
        <end position="314"/>
    </location>
</feature>